<dbReference type="SUPFAM" id="SSF48371">
    <property type="entry name" value="ARM repeat"/>
    <property type="match status" value="1"/>
</dbReference>
<comment type="caution">
    <text evidence="1">The sequence shown here is derived from an EMBL/GenBank/DDBJ whole genome shotgun (WGS) entry which is preliminary data.</text>
</comment>
<sequence length="600" mass="66589">MSIDILYELRGEVRRIFIAGCGLAAGDIRLGSLLPRLEKLGESSPVFQRIGQSVQKLLQAEPAQAANALMELGALLQSVLYTQGKTDTKEELMPLAGTSFMPHTSVPYRKLQPVLAALTQKGQGRLEQLQQADGQGLFADFRVLPAAVGALSDSYSEIPELLQRKVLPKYGMQALHELRKQLDLQGGKGDARRLELIHDLLEESAQDLLVQAATEGSTDVRSTAIMLLGRYESQEEFLLEQADDKKKDIRAAAYTALSALATDKALDRLKQALFGKDRDIAVIPVRECRSDELAKTVIDEADQLLRRLSACAANEAEKLSAQLQAYLHSLTGKRHPGVLELLKSLFSSQQAVRHMTEPVQETAADLLLDLRLPEADAFAVTLDEPYKRRFIGTSFQAAARVMSASELYERYAPMLQDGRQAGAKELRRTLNVLSPDDLTELLGGREPGAEWDPRWARLFAKLDEQELVCLTASGPDSEIEAYLIGKCRNKARFSHYNTVQSLIALFRIGSKEAPELLMSLLEDGGQRHLYYLDETRAALLTLLPKSYEPRLRAFAETLTYESVKEQVQRAADVVAGKDEAAEQAEEKGTGIREWIKSKMR</sequence>
<name>A0A9X2MLD6_9BACL</name>
<reference evidence="1" key="1">
    <citation type="submission" date="2022-08" db="EMBL/GenBank/DDBJ databases">
        <title>The genomic sequence of strain Paenibacillus sp. SCIV0701.</title>
        <authorList>
            <person name="Zhao H."/>
        </authorList>
    </citation>
    <scope>NUCLEOTIDE SEQUENCE</scope>
    <source>
        <strain evidence="1">SCIV0701</strain>
    </source>
</reference>
<proteinExistence type="predicted"/>
<keyword evidence="2" id="KW-1185">Reference proteome</keyword>
<dbReference type="AlphaFoldDB" id="A0A9X2MLD6"/>
<dbReference type="Pfam" id="PF13646">
    <property type="entry name" value="HEAT_2"/>
    <property type="match status" value="1"/>
</dbReference>
<dbReference type="Proteomes" id="UP001141950">
    <property type="component" value="Unassembled WGS sequence"/>
</dbReference>
<dbReference type="RefSeq" id="WP_257442442.1">
    <property type="nucleotide sequence ID" value="NZ_JANIPJ010000002.1"/>
</dbReference>
<evidence type="ECO:0000313" key="1">
    <source>
        <dbReference type="EMBL" id="MCR2802734.1"/>
    </source>
</evidence>
<protein>
    <submittedName>
        <fullName evidence="1">HEAT repeat domain-containing protein</fullName>
    </submittedName>
</protein>
<gene>
    <name evidence="1" type="ORF">NQZ67_02460</name>
</gene>
<accession>A0A9X2MLD6</accession>
<evidence type="ECO:0000313" key="2">
    <source>
        <dbReference type="Proteomes" id="UP001141950"/>
    </source>
</evidence>
<dbReference type="EMBL" id="JANIPJ010000002">
    <property type="protein sequence ID" value="MCR2802734.1"/>
    <property type="molecule type" value="Genomic_DNA"/>
</dbReference>
<organism evidence="1 2">
    <name type="scientific">Paenibacillus soyae</name>
    <dbReference type="NCBI Taxonomy" id="2969249"/>
    <lineage>
        <taxon>Bacteria</taxon>
        <taxon>Bacillati</taxon>
        <taxon>Bacillota</taxon>
        <taxon>Bacilli</taxon>
        <taxon>Bacillales</taxon>
        <taxon>Paenibacillaceae</taxon>
        <taxon>Paenibacillus</taxon>
    </lineage>
</organism>
<dbReference type="Gene3D" id="1.25.10.10">
    <property type="entry name" value="Leucine-rich Repeat Variant"/>
    <property type="match status" value="1"/>
</dbReference>
<dbReference type="InterPro" id="IPR016024">
    <property type="entry name" value="ARM-type_fold"/>
</dbReference>
<dbReference type="InterPro" id="IPR011989">
    <property type="entry name" value="ARM-like"/>
</dbReference>